<dbReference type="EMBL" id="CP083685">
    <property type="protein sequence ID" value="UYU91823.1"/>
    <property type="molecule type" value="Genomic_DNA"/>
</dbReference>
<evidence type="ECO:0000313" key="7">
    <source>
        <dbReference type="EMBL" id="RHD87189.1"/>
    </source>
</evidence>
<sequence length="338" mass="39371">MKNIHIILFFTLWVILGSCSTYYVSNKQVMEVQQGMSRQNVEKILGKPDYRRFDGGGEEWEYHRISSVLYGNSIKIIVYFADGRVTGMDTFNGDEILLPPPPVVMSPSVVVTNTDPVRPPRYEESPRRRTLMMRDEFDRFLSDFRMVIMSDEQIKYIDDVLLDCNFTSAQCGKIIDQISGSDAQMTVMKRMYPQIVDKENFASVVNKLFSSFDRDKMKEYIQAYHGDQRPGDVGYVRPRAMSSADFDRFFNEYRGKSFESDRTRMLDEVVPPSGFTCAQCRKLVDMCTFQTDKKNMIKKLYPKIADKKNFSILTDVFTFEMDKREMREFAESYDSGRN</sequence>
<dbReference type="GO" id="GO:0019867">
    <property type="term" value="C:outer membrane"/>
    <property type="evidence" value="ECO:0007669"/>
    <property type="project" value="InterPro"/>
</dbReference>
<dbReference type="Proteomes" id="UP000283616">
    <property type="component" value="Unassembled WGS sequence"/>
</dbReference>
<evidence type="ECO:0000259" key="4">
    <source>
        <dbReference type="Pfam" id="PF14771"/>
    </source>
</evidence>
<evidence type="ECO:0000313" key="10">
    <source>
        <dbReference type="EMBL" id="UYU72693.1"/>
    </source>
</evidence>
<dbReference type="PATRIC" id="fig|818.23.peg.4502"/>
<dbReference type="Proteomes" id="UP001162960">
    <property type="component" value="Chromosome"/>
</dbReference>
<proteinExistence type="predicted"/>
<dbReference type="KEGG" id="btho:Btheta7330_04362"/>
<protein>
    <submittedName>
        <fullName evidence="8">DUF4476 domain-containing protein</fullName>
    </submittedName>
    <submittedName>
        <fullName evidence="5">SmpA / OmlA family</fullName>
    </submittedName>
</protein>
<dbReference type="AlphaFoldDB" id="A0A0P0F4D0"/>
<dbReference type="InterPro" id="IPR037873">
    <property type="entry name" value="BamE-like"/>
</dbReference>
<dbReference type="OMA" id="WEYHRIS"/>
<reference evidence="6 15" key="3">
    <citation type="journal article" date="2019" name="Nat. Med.">
        <title>A library of human gut bacterial isolates paired with longitudinal multiomics data enables mechanistic microbiome research.</title>
        <authorList>
            <person name="Poyet M."/>
            <person name="Groussin M."/>
            <person name="Gibbons S.M."/>
            <person name="Avila-Pacheco J."/>
            <person name="Jiang X."/>
            <person name="Kearney S.M."/>
            <person name="Perrotta A.R."/>
            <person name="Berdy B."/>
            <person name="Zhao S."/>
            <person name="Lieberman T.D."/>
            <person name="Swanson P.K."/>
            <person name="Smith M."/>
            <person name="Roesemann S."/>
            <person name="Alexander J.E."/>
            <person name="Rich S.A."/>
            <person name="Livny J."/>
            <person name="Vlamakis H."/>
            <person name="Clish C."/>
            <person name="Bullock K."/>
            <person name="Deik A."/>
            <person name="Scott J."/>
            <person name="Pierce K.A."/>
            <person name="Xavier R.J."/>
            <person name="Alm E.J."/>
        </authorList>
    </citation>
    <scope>NUCLEOTIDE SEQUENCE [LARGE SCALE GENOMIC DNA]</scope>
    <source>
        <strain evidence="6 15">BIOML-A162</strain>
    </source>
</reference>
<evidence type="ECO:0000313" key="16">
    <source>
        <dbReference type="Proteomes" id="UP001156218"/>
    </source>
</evidence>
<reference evidence="13 14" key="2">
    <citation type="submission" date="2018-08" db="EMBL/GenBank/DDBJ databases">
        <title>A genome reference for cultivated species of the human gut microbiota.</title>
        <authorList>
            <person name="Zou Y."/>
            <person name="Xue W."/>
            <person name="Luo G."/>
        </authorList>
    </citation>
    <scope>NUCLEOTIDE SEQUENCE [LARGE SCALE GENOMIC DNA]</scope>
    <source>
        <strain evidence="8 13">AF37-12</strain>
        <strain evidence="7 14">AM30-26</strain>
    </source>
</reference>
<evidence type="ECO:0000313" key="5">
    <source>
        <dbReference type="EMBL" id="CUQ22906.1"/>
    </source>
</evidence>
<evidence type="ECO:0000259" key="3">
    <source>
        <dbReference type="Pfam" id="PF04355"/>
    </source>
</evidence>
<gene>
    <name evidence="8" type="ORF">DW011_12525</name>
    <name evidence="7" type="ORF">DW780_14640</name>
    <name evidence="5" type="ORF">ERS852511_04851</name>
    <name evidence="6" type="ORF">GAN91_19015</name>
    <name evidence="10" type="ORF">KQP59_06210</name>
    <name evidence="9" type="ORF">KQP68_07405</name>
    <name evidence="11" type="ORF">KQP74_04080</name>
</gene>
<accession>A0A0P0F4D0</accession>
<dbReference type="EMBL" id="WCRY01000020">
    <property type="protein sequence ID" value="KAB4478896.1"/>
    <property type="molecule type" value="Genomic_DNA"/>
</dbReference>
<reference evidence="5 12" key="1">
    <citation type="submission" date="2015-09" db="EMBL/GenBank/DDBJ databases">
        <authorList>
            <consortium name="Pathogen Informatics"/>
        </authorList>
    </citation>
    <scope>NUCLEOTIDE SEQUENCE [LARGE SCALE GENOMIC DNA]</scope>
    <source>
        <strain evidence="5 12">2789STDY5834899</strain>
    </source>
</reference>
<keyword evidence="1" id="KW-0732">Signal</keyword>
<evidence type="ECO:0000313" key="9">
    <source>
        <dbReference type="EMBL" id="UYU68097.1"/>
    </source>
</evidence>
<dbReference type="Pfam" id="PF14771">
    <property type="entry name" value="DUF4476"/>
    <property type="match status" value="2"/>
</dbReference>
<dbReference type="Gene3D" id="3.30.1450.10">
    <property type="match status" value="1"/>
</dbReference>
<evidence type="ECO:0000256" key="2">
    <source>
        <dbReference type="ARBA" id="ARBA00023136"/>
    </source>
</evidence>
<dbReference type="Proteomes" id="UP001156216">
    <property type="component" value="Chromosome"/>
</dbReference>
<dbReference type="EMBL" id="QROV01000013">
    <property type="protein sequence ID" value="RHL58482.1"/>
    <property type="molecule type" value="Genomic_DNA"/>
</dbReference>
<evidence type="ECO:0000313" key="11">
    <source>
        <dbReference type="EMBL" id="UYU91823.1"/>
    </source>
</evidence>
<dbReference type="Proteomes" id="UP001156218">
    <property type="component" value="Chromosome"/>
</dbReference>
<dbReference type="GeneID" id="60923677"/>
<dbReference type="InterPro" id="IPR028011">
    <property type="entry name" value="DUF4476"/>
</dbReference>
<name>A0A0P0F4D0_BACT4</name>
<feature type="domain" description="DUF4476" evidence="4">
    <location>
        <begin position="132"/>
        <end position="221"/>
    </location>
</feature>
<organism evidence="8 13">
    <name type="scientific">Bacteroides thetaiotaomicron</name>
    <dbReference type="NCBI Taxonomy" id="818"/>
    <lineage>
        <taxon>Bacteria</taxon>
        <taxon>Pseudomonadati</taxon>
        <taxon>Bacteroidota</taxon>
        <taxon>Bacteroidia</taxon>
        <taxon>Bacteroidales</taxon>
        <taxon>Bacteroidaceae</taxon>
        <taxon>Bacteroides</taxon>
    </lineage>
</organism>
<dbReference type="Proteomes" id="UP000095576">
    <property type="component" value="Unassembled WGS sequence"/>
</dbReference>
<evidence type="ECO:0000313" key="12">
    <source>
        <dbReference type="Proteomes" id="UP000095576"/>
    </source>
</evidence>
<evidence type="ECO:0000256" key="1">
    <source>
        <dbReference type="ARBA" id="ARBA00022729"/>
    </source>
</evidence>
<evidence type="ECO:0000313" key="14">
    <source>
        <dbReference type="Proteomes" id="UP000284785"/>
    </source>
</evidence>
<dbReference type="PROSITE" id="PS51257">
    <property type="entry name" value="PROKAR_LIPOPROTEIN"/>
    <property type="match status" value="1"/>
</dbReference>
<evidence type="ECO:0000313" key="15">
    <source>
        <dbReference type="Proteomes" id="UP000436858"/>
    </source>
</evidence>
<feature type="domain" description="DUF4476" evidence="4">
    <location>
        <begin position="241"/>
        <end position="329"/>
    </location>
</feature>
<dbReference type="EMBL" id="CP083681">
    <property type="protein sequence ID" value="UYU72693.1"/>
    <property type="molecule type" value="Genomic_DNA"/>
</dbReference>
<evidence type="ECO:0000313" key="13">
    <source>
        <dbReference type="Proteomes" id="UP000283616"/>
    </source>
</evidence>
<dbReference type="Proteomes" id="UP000284785">
    <property type="component" value="Unassembled WGS sequence"/>
</dbReference>
<evidence type="ECO:0000313" key="8">
    <source>
        <dbReference type="EMBL" id="RHL58482.1"/>
    </source>
</evidence>
<reference evidence="9 16" key="4">
    <citation type="submission" date="2021-06" db="EMBL/GenBank/DDBJ databases">
        <title>Interrogation of the integrated mobile genetic elements in gut-associated Bacteroides with a consensus prediction approach.</title>
        <authorList>
            <person name="Campbell D.E."/>
            <person name="Leigh J.R."/>
            <person name="Kim T."/>
            <person name="England W."/>
            <person name="Whitaker R.J."/>
            <person name="Degnan P.H."/>
        </authorList>
    </citation>
    <scope>NUCLEOTIDE SEQUENCE</scope>
    <source>
        <strain evidence="11">VPI-3443</strain>
        <strain evidence="10">VPI-BTDOT2</strain>
        <strain evidence="9 16">WAL8669</strain>
    </source>
</reference>
<evidence type="ECO:0000313" key="6">
    <source>
        <dbReference type="EMBL" id="KAB4478896.1"/>
    </source>
</evidence>
<dbReference type="Pfam" id="PF04355">
    <property type="entry name" value="BamE"/>
    <property type="match status" value="1"/>
</dbReference>
<keyword evidence="2" id="KW-0472">Membrane</keyword>
<dbReference type="InterPro" id="IPR007450">
    <property type="entry name" value="BamE_dom"/>
</dbReference>
<feature type="domain" description="Outer membrane protein assembly factor BamE" evidence="3">
    <location>
        <begin position="22"/>
        <end position="83"/>
    </location>
</feature>
<dbReference type="EMBL" id="CZAP01000032">
    <property type="protein sequence ID" value="CUQ22906.1"/>
    <property type="molecule type" value="Genomic_DNA"/>
</dbReference>
<dbReference type="EMBL" id="QSJP01000012">
    <property type="protein sequence ID" value="RHD87189.1"/>
    <property type="molecule type" value="Genomic_DNA"/>
</dbReference>
<dbReference type="Proteomes" id="UP000436858">
    <property type="component" value="Unassembled WGS sequence"/>
</dbReference>
<dbReference type="EMBL" id="CP083680">
    <property type="protein sequence ID" value="UYU68097.1"/>
    <property type="molecule type" value="Genomic_DNA"/>
</dbReference>
<dbReference type="RefSeq" id="WP_011108320.1">
    <property type="nucleotide sequence ID" value="NZ_AP022660.1"/>
</dbReference>